<reference evidence="7 8" key="1">
    <citation type="submission" date="2022-08" db="EMBL/GenBank/DDBJ databases">
        <title>Proteogenomics of the novel Dehalobacterium formicoaceticum strain EZ94 highlights a key role of methyltransferases during anaerobic dichloromethane degradation.</title>
        <authorList>
            <person name="Wasmund K."/>
        </authorList>
    </citation>
    <scope>NUCLEOTIDE SEQUENCE [LARGE SCALE GENOMIC DNA]</scope>
    <source>
        <strain evidence="7 8">EZ94</strain>
    </source>
</reference>
<keyword evidence="8" id="KW-1185">Reference proteome</keyword>
<dbReference type="CDD" id="cd00090">
    <property type="entry name" value="HTH_ARSR"/>
    <property type="match status" value="1"/>
</dbReference>
<dbReference type="GO" id="GO:0004077">
    <property type="term" value="F:biotin--[biotin carboxyl-carrier protein] ligase activity"/>
    <property type="evidence" value="ECO:0007669"/>
    <property type="project" value="UniProtKB-EC"/>
</dbReference>
<evidence type="ECO:0000313" key="7">
    <source>
        <dbReference type="EMBL" id="MCR6545293.1"/>
    </source>
</evidence>
<comment type="catalytic activity">
    <reaction evidence="5">
        <text>biotin + L-lysyl-[protein] + ATP = N(6)-biotinyl-L-lysyl-[protein] + AMP + diphosphate + H(+)</text>
        <dbReference type="Rhea" id="RHEA:11756"/>
        <dbReference type="Rhea" id="RHEA-COMP:9752"/>
        <dbReference type="Rhea" id="RHEA-COMP:10505"/>
        <dbReference type="ChEBI" id="CHEBI:15378"/>
        <dbReference type="ChEBI" id="CHEBI:29969"/>
        <dbReference type="ChEBI" id="CHEBI:30616"/>
        <dbReference type="ChEBI" id="CHEBI:33019"/>
        <dbReference type="ChEBI" id="CHEBI:57586"/>
        <dbReference type="ChEBI" id="CHEBI:83144"/>
        <dbReference type="ChEBI" id="CHEBI:456215"/>
        <dbReference type="EC" id="6.3.4.15"/>
    </reaction>
</comment>
<dbReference type="Pfam" id="PF02237">
    <property type="entry name" value="BPL_C"/>
    <property type="match status" value="1"/>
</dbReference>
<dbReference type="EMBL" id="JANPWE010000003">
    <property type="protein sequence ID" value="MCR6545293.1"/>
    <property type="molecule type" value="Genomic_DNA"/>
</dbReference>
<dbReference type="SUPFAM" id="SSF46785">
    <property type="entry name" value="Winged helix' DNA-binding domain"/>
    <property type="match status" value="1"/>
</dbReference>
<comment type="caution">
    <text evidence="7">The sequence shown here is derived from an EMBL/GenBank/DDBJ whole genome shotgun (WGS) entry which is preliminary data.</text>
</comment>
<dbReference type="RefSeq" id="WP_257912947.1">
    <property type="nucleotide sequence ID" value="NZ_JANPWE010000003.1"/>
</dbReference>
<comment type="similarity">
    <text evidence="5">Belongs to the biotin--protein ligase family.</text>
</comment>
<dbReference type="PROSITE" id="PS51733">
    <property type="entry name" value="BPL_LPL_CATALYTIC"/>
    <property type="match status" value="1"/>
</dbReference>
<keyword evidence="5" id="KW-0238">DNA-binding</keyword>
<organism evidence="7 8">
    <name type="scientific">Dehalobacterium formicoaceticum</name>
    <dbReference type="NCBI Taxonomy" id="51515"/>
    <lineage>
        <taxon>Bacteria</taxon>
        <taxon>Bacillati</taxon>
        <taxon>Bacillota</taxon>
        <taxon>Clostridia</taxon>
        <taxon>Eubacteriales</taxon>
        <taxon>Peptococcaceae</taxon>
        <taxon>Dehalobacterium</taxon>
    </lineage>
</organism>
<dbReference type="Gene3D" id="1.10.10.10">
    <property type="entry name" value="Winged helix-like DNA-binding domain superfamily/Winged helix DNA-binding domain"/>
    <property type="match status" value="1"/>
</dbReference>
<feature type="binding site" evidence="5">
    <location>
        <begin position="89"/>
        <end position="91"/>
    </location>
    <ligand>
        <name>biotin</name>
        <dbReference type="ChEBI" id="CHEBI:57586"/>
    </ligand>
</feature>
<dbReference type="SUPFAM" id="SSF55681">
    <property type="entry name" value="Class II aaRS and biotin synthetases"/>
    <property type="match status" value="1"/>
</dbReference>
<dbReference type="NCBIfam" id="TIGR00121">
    <property type="entry name" value="birA_ligase"/>
    <property type="match status" value="1"/>
</dbReference>
<comment type="caution">
    <text evidence="5">Lacks conserved residue(s) required for the propagation of feature annotation.</text>
</comment>
<dbReference type="PANTHER" id="PTHR12835:SF5">
    <property type="entry name" value="BIOTIN--PROTEIN LIGASE"/>
    <property type="match status" value="1"/>
</dbReference>
<dbReference type="Gene3D" id="3.30.930.10">
    <property type="entry name" value="Bira Bifunctional Protein, Domain 2"/>
    <property type="match status" value="1"/>
</dbReference>
<evidence type="ECO:0000256" key="1">
    <source>
        <dbReference type="ARBA" id="ARBA00022598"/>
    </source>
</evidence>
<feature type="domain" description="BPL/LPL catalytic" evidence="6">
    <location>
        <begin position="66"/>
        <end position="255"/>
    </location>
</feature>
<dbReference type="InterPro" id="IPR030855">
    <property type="entry name" value="Bifunct_BirA"/>
</dbReference>
<feature type="DNA-binding region" description="H-T-H motif" evidence="5">
    <location>
        <begin position="18"/>
        <end position="37"/>
    </location>
</feature>
<feature type="binding site" evidence="5">
    <location>
        <position position="184"/>
    </location>
    <ligand>
        <name>biotin</name>
        <dbReference type="ChEBI" id="CHEBI:57586"/>
    </ligand>
</feature>
<dbReference type="InterPro" id="IPR004143">
    <property type="entry name" value="BPL_LPL_catalytic"/>
</dbReference>
<keyword evidence="5" id="KW-0805">Transcription regulation</keyword>
<dbReference type="HAMAP" id="MF_00978">
    <property type="entry name" value="Bifunct_BirA"/>
    <property type="match status" value="1"/>
</dbReference>
<evidence type="ECO:0000256" key="4">
    <source>
        <dbReference type="ARBA" id="ARBA00023267"/>
    </source>
</evidence>
<keyword evidence="2 5" id="KW-0547">Nucleotide-binding</keyword>
<accession>A0ABT1Y346</accession>
<gene>
    <name evidence="5" type="primary">birA</name>
    <name evidence="7" type="ORF">NVS47_07150</name>
</gene>
<keyword evidence="3 5" id="KW-0067">ATP-binding</keyword>
<evidence type="ECO:0000256" key="2">
    <source>
        <dbReference type="ARBA" id="ARBA00022741"/>
    </source>
</evidence>
<evidence type="ECO:0000313" key="8">
    <source>
        <dbReference type="Proteomes" id="UP001524944"/>
    </source>
</evidence>
<protein>
    <recommendedName>
        <fullName evidence="5">Bifunctional ligase/repressor BirA</fullName>
    </recommendedName>
    <alternativeName>
        <fullName evidence="5">Biotin--[acetyl-CoA-carboxylase] ligase</fullName>
        <ecNumber evidence="5">6.3.4.15</ecNumber>
    </alternativeName>
    <alternativeName>
        <fullName evidence="5">Biotin--protein ligase</fullName>
    </alternativeName>
    <alternativeName>
        <fullName evidence="5">Biotin-[acetyl-CoA carboxylase] synthetase</fullName>
    </alternativeName>
</protein>
<sequence length="320" mass="36246">MKNEVLRFLREQEEYLSGEEISRRLGISRTAVWKQINTLKKEGYEIASQTRIGYRLISVPDRLYPEEIQKQLRTNLVGRNMIYRERVDSTNILARQTGETGFVDGTVILAEEQTAGKGRLGRVWHSPMGTGINMSLLLRPAIPVSDAAKITLLTGAAVARGLEEITGLKIGIKWPNDLQIQGKKVSGILTEIKADMDQIHYLIVGIGINVNEQDFPEELRETATSLHMEVGRQVSRIETAAVVLNHWEEIYQRFLTQGFTVVREEWKQYAVTLGKEVHVRTINETIHGQALDIDEDGLLLVQDEDHQIHRIMAGDVTLRT</sequence>
<dbReference type="SUPFAM" id="SSF50037">
    <property type="entry name" value="C-terminal domain of transcriptional repressors"/>
    <property type="match status" value="1"/>
</dbReference>
<dbReference type="CDD" id="cd16442">
    <property type="entry name" value="BPL"/>
    <property type="match status" value="1"/>
</dbReference>
<evidence type="ECO:0000259" key="6">
    <source>
        <dbReference type="PROSITE" id="PS51733"/>
    </source>
</evidence>
<keyword evidence="4 5" id="KW-0092">Biotin</keyword>
<keyword evidence="5" id="KW-0804">Transcription</keyword>
<dbReference type="EC" id="6.3.4.15" evidence="5"/>
<comment type="function">
    <text evidence="5">Acts both as a biotin--[acetyl-CoA-carboxylase] ligase and a repressor.</text>
</comment>
<dbReference type="InterPro" id="IPR013196">
    <property type="entry name" value="HTH_11"/>
</dbReference>
<dbReference type="Gene3D" id="2.30.30.100">
    <property type="match status" value="1"/>
</dbReference>
<keyword evidence="5" id="KW-0678">Repressor</keyword>
<dbReference type="Pfam" id="PF03099">
    <property type="entry name" value="BPL_LplA_LipB"/>
    <property type="match status" value="1"/>
</dbReference>
<dbReference type="PANTHER" id="PTHR12835">
    <property type="entry name" value="BIOTIN PROTEIN LIGASE"/>
    <property type="match status" value="1"/>
</dbReference>
<dbReference type="InterPro" id="IPR045864">
    <property type="entry name" value="aa-tRNA-synth_II/BPL/LPL"/>
</dbReference>
<dbReference type="InterPro" id="IPR003142">
    <property type="entry name" value="BPL_C"/>
</dbReference>
<dbReference type="Pfam" id="PF08279">
    <property type="entry name" value="HTH_11"/>
    <property type="match status" value="1"/>
</dbReference>
<dbReference type="InterPro" id="IPR004408">
    <property type="entry name" value="Biotin_CoA_COase_ligase"/>
</dbReference>
<keyword evidence="1 5" id="KW-0436">Ligase</keyword>
<dbReference type="InterPro" id="IPR036388">
    <property type="entry name" value="WH-like_DNA-bd_sf"/>
</dbReference>
<dbReference type="InterPro" id="IPR011991">
    <property type="entry name" value="ArsR-like_HTH"/>
</dbReference>
<dbReference type="InterPro" id="IPR036390">
    <property type="entry name" value="WH_DNA-bd_sf"/>
</dbReference>
<evidence type="ECO:0000256" key="5">
    <source>
        <dbReference type="HAMAP-Rule" id="MF_00978"/>
    </source>
</evidence>
<dbReference type="InterPro" id="IPR008988">
    <property type="entry name" value="Transcriptional_repressor_C"/>
</dbReference>
<feature type="binding site" evidence="5">
    <location>
        <position position="113"/>
    </location>
    <ligand>
        <name>biotin</name>
        <dbReference type="ChEBI" id="CHEBI:57586"/>
    </ligand>
</feature>
<dbReference type="Proteomes" id="UP001524944">
    <property type="component" value="Unassembled WGS sequence"/>
</dbReference>
<name>A0ABT1Y346_9FIRM</name>
<evidence type="ECO:0000256" key="3">
    <source>
        <dbReference type="ARBA" id="ARBA00022840"/>
    </source>
</evidence>
<proteinExistence type="inferred from homology"/>